<proteinExistence type="predicted"/>
<feature type="region of interest" description="Disordered" evidence="1">
    <location>
        <begin position="139"/>
        <end position="171"/>
    </location>
</feature>
<dbReference type="EnsemblPlants" id="PGSC0003DMT400088457">
    <property type="protein sequence ID" value="PGSC0003DMT400088457"/>
    <property type="gene ID" value="PGSC0003DMG400038028"/>
</dbReference>
<dbReference type="InParanoid" id="M1DG06"/>
<dbReference type="Proteomes" id="UP000011115">
    <property type="component" value="Unassembled WGS sequence"/>
</dbReference>
<dbReference type="HOGENOM" id="CLU_1565631_0_0_1"/>
<dbReference type="PaxDb" id="4113-PGSC0003DMT400088457"/>
<keyword evidence="3" id="KW-1185">Reference proteome</keyword>
<dbReference type="Gramene" id="PGSC0003DMT400088457">
    <property type="protein sequence ID" value="PGSC0003DMT400088457"/>
    <property type="gene ID" value="PGSC0003DMG400038028"/>
</dbReference>
<dbReference type="AlphaFoldDB" id="M1DG06"/>
<reference evidence="2" key="2">
    <citation type="submission" date="2015-06" db="UniProtKB">
        <authorList>
            <consortium name="EnsemblPlants"/>
        </authorList>
    </citation>
    <scope>IDENTIFICATION</scope>
    <source>
        <strain evidence="2">DM1-3 516 R44</strain>
    </source>
</reference>
<accession>M1DG06</accession>
<evidence type="ECO:0000256" key="1">
    <source>
        <dbReference type="SAM" id="MobiDB-lite"/>
    </source>
</evidence>
<sequence>MPKASSQGSLTLRQWLRHLGASPAWPRQLHETSYEPWSRPLAMVMVVEVEVARLTVQLVDSTKGSVMVHNGSESSFVMDVKSKQDLDPMLVELKESVLNKSVEAKAAPNLGTLPQAPQPSPQPVVFTTARGRPRGVVLAKEENPPSGIATASWSTRGTTTSGLDHNSWSPS</sequence>
<feature type="compositionally biased region" description="Polar residues" evidence="1">
    <location>
        <begin position="149"/>
        <end position="171"/>
    </location>
</feature>
<name>M1DG06_SOLTU</name>
<organism evidence="2 3">
    <name type="scientific">Solanum tuberosum</name>
    <name type="common">Potato</name>
    <dbReference type="NCBI Taxonomy" id="4113"/>
    <lineage>
        <taxon>Eukaryota</taxon>
        <taxon>Viridiplantae</taxon>
        <taxon>Streptophyta</taxon>
        <taxon>Embryophyta</taxon>
        <taxon>Tracheophyta</taxon>
        <taxon>Spermatophyta</taxon>
        <taxon>Magnoliopsida</taxon>
        <taxon>eudicotyledons</taxon>
        <taxon>Gunneridae</taxon>
        <taxon>Pentapetalae</taxon>
        <taxon>asterids</taxon>
        <taxon>lamiids</taxon>
        <taxon>Solanales</taxon>
        <taxon>Solanaceae</taxon>
        <taxon>Solanoideae</taxon>
        <taxon>Solaneae</taxon>
        <taxon>Solanum</taxon>
    </lineage>
</organism>
<protein>
    <submittedName>
        <fullName evidence="2">Uncharacterized protein</fullName>
    </submittedName>
</protein>
<reference evidence="3" key="1">
    <citation type="journal article" date="2011" name="Nature">
        <title>Genome sequence and analysis of the tuber crop potato.</title>
        <authorList>
            <consortium name="The Potato Genome Sequencing Consortium"/>
        </authorList>
    </citation>
    <scope>NUCLEOTIDE SEQUENCE [LARGE SCALE GENOMIC DNA]</scope>
    <source>
        <strain evidence="3">cv. DM1-3 516 R44</strain>
    </source>
</reference>
<evidence type="ECO:0000313" key="3">
    <source>
        <dbReference type="Proteomes" id="UP000011115"/>
    </source>
</evidence>
<evidence type="ECO:0000313" key="2">
    <source>
        <dbReference type="EnsemblPlants" id="PGSC0003DMT400088457"/>
    </source>
</evidence>